<dbReference type="InterPro" id="IPR032567">
    <property type="entry name" value="RTL1-rel"/>
</dbReference>
<sequence>MLEAERQKKQQQPIGKGPIPSRSDQVMRRTPYSRPQSSGSSSSSQASVLADRSGQQGSVTCYNCGGPHYRSLCPQLGGLKHCTRCGRNGHNNAECNMGGRAVMRPPIAGRIAQRGGGRAQVVGRVYALTRAEAASSGNLIISTCLLFGVPCCVLFDSGATHSFISKACVDRLGLTECEMQLDLVVSTLAAGEVRTSTVCIRCPIEVEGYKFKVNLICLPL</sequence>
<dbReference type="Pfam" id="PF08284">
    <property type="entry name" value="RVP_2"/>
    <property type="match status" value="1"/>
</dbReference>
<evidence type="ECO:0000259" key="3">
    <source>
        <dbReference type="PROSITE" id="PS50158"/>
    </source>
</evidence>
<feature type="domain" description="CCHC-type" evidence="3">
    <location>
        <begin position="82"/>
        <end position="95"/>
    </location>
</feature>
<dbReference type="CDD" id="cd00303">
    <property type="entry name" value="retropepsin_like"/>
    <property type="match status" value="1"/>
</dbReference>
<dbReference type="InterPro" id="IPR021109">
    <property type="entry name" value="Peptidase_aspartic_dom_sf"/>
</dbReference>
<dbReference type="GeneID" id="106779480"/>
<dbReference type="InterPro" id="IPR001878">
    <property type="entry name" value="Znf_CCHC"/>
</dbReference>
<evidence type="ECO:0000313" key="4">
    <source>
        <dbReference type="Proteomes" id="UP000087766"/>
    </source>
</evidence>
<feature type="compositionally biased region" description="Low complexity" evidence="2">
    <location>
        <begin position="33"/>
        <end position="47"/>
    </location>
</feature>
<dbReference type="KEGG" id="vra:106779480"/>
<keyword evidence="1" id="KW-0479">Metal-binding</keyword>
<dbReference type="GO" id="GO:0004190">
    <property type="term" value="F:aspartic-type endopeptidase activity"/>
    <property type="evidence" value="ECO:0007669"/>
    <property type="project" value="InterPro"/>
</dbReference>
<name>A0A1S3VYC6_VIGRR</name>
<dbReference type="Gene3D" id="2.40.70.10">
    <property type="entry name" value="Acid Proteases"/>
    <property type="match status" value="1"/>
</dbReference>
<dbReference type="SUPFAM" id="SSF57756">
    <property type="entry name" value="Retrovirus zinc finger-like domains"/>
    <property type="match status" value="1"/>
</dbReference>
<dbReference type="PANTHER" id="PTHR15503">
    <property type="entry name" value="LDOC1 RELATED"/>
    <property type="match status" value="1"/>
</dbReference>
<dbReference type="InterPro" id="IPR036875">
    <property type="entry name" value="Znf_CCHC_sf"/>
</dbReference>
<accession>A0A1S3VYC6</accession>
<evidence type="ECO:0000256" key="2">
    <source>
        <dbReference type="SAM" id="MobiDB-lite"/>
    </source>
</evidence>
<dbReference type="PANTHER" id="PTHR15503:SF45">
    <property type="entry name" value="RNA-DIRECTED DNA POLYMERASE HOMOLOG"/>
    <property type="match status" value="1"/>
</dbReference>
<evidence type="ECO:0000313" key="5">
    <source>
        <dbReference type="RefSeq" id="XP_014523079.1"/>
    </source>
</evidence>
<dbReference type="GO" id="GO:0006508">
    <property type="term" value="P:proteolysis"/>
    <property type="evidence" value="ECO:0007669"/>
    <property type="project" value="InterPro"/>
</dbReference>
<keyword evidence="1" id="KW-0863">Zinc-finger</keyword>
<keyword evidence="1" id="KW-0862">Zinc</keyword>
<dbReference type="Gene3D" id="4.10.60.10">
    <property type="entry name" value="Zinc finger, CCHC-type"/>
    <property type="match status" value="1"/>
</dbReference>
<dbReference type="RefSeq" id="XP_014523079.1">
    <property type="nucleotide sequence ID" value="XM_014667593.1"/>
</dbReference>
<reference evidence="5" key="1">
    <citation type="submission" date="2025-08" db="UniProtKB">
        <authorList>
            <consortium name="RefSeq"/>
        </authorList>
    </citation>
    <scope>IDENTIFICATION</scope>
    <source>
        <tissue evidence="5">Leaf</tissue>
    </source>
</reference>
<dbReference type="OrthoDB" id="1751259at2759"/>
<protein>
    <submittedName>
        <fullName evidence="5">Uncharacterized protein LOC106779480</fullName>
    </submittedName>
</protein>
<dbReference type="GO" id="GO:0008270">
    <property type="term" value="F:zinc ion binding"/>
    <property type="evidence" value="ECO:0007669"/>
    <property type="project" value="UniProtKB-KW"/>
</dbReference>
<organism evidence="4 5">
    <name type="scientific">Vigna radiata var. radiata</name>
    <name type="common">Mung bean</name>
    <name type="synonym">Phaseolus aureus</name>
    <dbReference type="NCBI Taxonomy" id="3916"/>
    <lineage>
        <taxon>Eukaryota</taxon>
        <taxon>Viridiplantae</taxon>
        <taxon>Streptophyta</taxon>
        <taxon>Embryophyta</taxon>
        <taxon>Tracheophyta</taxon>
        <taxon>Spermatophyta</taxon>
        <taxon>Magnoliopsida</taxon>
        <taxon>eudicotyledons</taxon>
        <taxon>Gunneridae</taxon>
        <taxon>Pentapetalae</taxon>
        <taxon>rosids</taxon>
        <taxon>fabids</taxon>
        <taxon>Fabales</taxon>
        <taxon>Fabaceae</taxon>
        <taxon>Papilionoideae</taxon>
        <taxon>50 kb inversion clade</taxon>
        <taxon>NPAAA clade</taxon>
        <taxon>indigoferoid/millettioid clade</taxon>
        <taxon>Phaseoleae</taxon>
        <taxon>Vigna</taxon>
    </lineage>
</organism>
<dbReference type="SUPFAM" id="SSF50630">
    <property type="entry name" value="Acid proteases"/>
    <property type="match status" value="1"/>
</dbReference>
<dbReference type="PROSITE" id="PS50158">
    <property type="entry name" value="ZF_CCHC"/>
    <property type="match status" value="1"/>
</dbReference>
<keyword evidence="4" id="KW-1185">Reference proteome</keyword>
<feature type="compositionally biased region" description="Low complexity" evidence="2">
    <location>
        <begin position="10"/>
        <end position="20"/>
    </location>
</feature>
<dbReference type="AlphaFoldDB" id="A0A1S3VYC6"/>
<dbReference type="GO" id="GO:0003676">
    <property type="term" value="F:nucleic acid binding"/>
    <property type="evidence" value="ECO:0007669"/>
    <property type="project" value="InterPro"/>
</dbReference>
<dbReference type="Proteomes" id="UP000087766">
    <property type="component" value="Unplaced"/>
</dbReference>
<dbReference type="InterPro" id="IPR001969">
    <property type="entry name" value="Aspartic_peptidase_AS"/>
</dbReference>
<proteinExistence type="predicted"/>
<dbReference type="PROSITE" id="PS00141">
    <property type="entry name" value="ASP_PROTEASE"/>
    <property type="match status" value="1"/>
</dbReference>
<feature type="region of interest" description="Disordered" evidence="2">
    <location>
        <begin position="1"/>
        <end position="50"/>
    </location>
</feature>
<gene>
    <name evidence="5" type="primary">LOC106779480</name>
</gene>
<evidence type="ECO:0000256" key="1">
    <source>
        <dbReference type="PROSITE-ProRule" id="PRU00047"/>
    </source>
</evidence>